<dbReference type="PANTHER" id="PTHR30590:SF3">
    <property type="entry name" value="HYPOTHETICAL MEMBRANE SPANNING PROTEIN"/>
    <property type="match status" value="1"/>
</dbReference>
<evidence type="ECO:0000313" key="3">
    <source>
        <dbReference type="EMBL" id="MFC5137398.1"/>
    </source>
</evidence>
<proteinExistence type="predicted"/>
<dbReference type="Pfam" id="PF04235">
    <property type="entry name" value="DUF418"/>
    <property type="match status" value="1"/>
</dbReference>
<keyword evidence="1" id="KW-1133">Transmembrane helix</keyword>
<name>A0ABV9ZB87_9PSEU</name>
<keyword evidence="4" id="KW-1185">Reference proteome</keyword>
<evidence type="ECO:0000256" key="1">
    <source>
        <dbReference type="SAM" id="Phobius"/>
    </source>
</evidence>
<feature type="transmembrane region" description="Helical" evidence="1">
    <location>
        <begin position="287"/>
        <end position="309"/>
    </location>
</feature>
<dbReference type="PANTHER" id="PTHR30590">
    <property type="entry name" value="INNER MEMBRANE PROTEIN"/>
    <property type="match status" value="1"/>
</dbReference>
<dbReference type="InterPro" id="IPR007349">
    <property type="entry name" value="DUF418"/>
</dbReference>
<evidence type="ECO:0000313" key="4">
    <source>
        <dbReference type="Proteomes" id="UP001596175"/>
    </source>
</evidence>
<reference evidence="4" key="1">
    <citation type="journal article" date="2019" name="Int. J. Syst. Evol. Microbiol.">
        <title>The Global Catalogue of Microorganisms (GCM) 10K type strain sequencing project: providing services to taxonomists for standard genome sequencing and annotation.</title>
        <authorList>
            <consortium name="The Broad Institute Genomics Platform"/>
            <consortium name="The Broad Institute Genome Sequencing Center for Infectious Disease"/>
            <person name="Wu L."/>
            <person name="Ma J."/>
        </authorList>
    </citation>
    <scope>NUCLEOTIDE SEQUENCE [LARGE SCALE GENOMIC DNA]</scope>
    <source>
        <strain evidence="4">XZYJ18</strain>
    </source>
</reference>
<comment type="caution">
    <text evidence="3">The sequence shown here is derived from an EMBL/GenBank/DDBJ whole genome shotgun (WGS) entry which is preliminary data.</text>
</comment>
<feature type="transmembrane region" description="Helical" evidence="1">
    <location>
        <begin position="55"/>
        <end position="75"/>
    </location>
</feature>
<feature type="transmembrane region" description="Helical" evidence="1">
    <location>
        <begin position="262"/>
        <end position="281"/>
    </location>
</feature>
<dbReference type="EMBL" id="JBHSKG010000002">
    <property type="protein sequence ID" value="MFC5137398.1"/>
    <property type="molecule type" value="Genomic_DNA"/>
</dbReference>
<organism evidence="3 4">
    <name type="scientific">Actinomycetospora rhizophila</name>
    <dbReference type="NCBI Taxonomy" id="1416876"/>
    <lineage>
        <taxon>Bacteria</taxon>
        <taxon>Bacillati</taxon>
        <taxon>Actinomycetota</taxon>
        <taxon>Actinomycetes</taxon>
        <taxon>Pseudonocardiales</taxon>
        <taxon>Pseudonocardiaceae</taxon>
        <taxon>Actinomycetospora</taxon>
    </lineage>
</organism>
<dbReference type="Proteomes" id="UP001596175">
    <property type="component" value="Unassembled WGS sequence"/>
</dbReference>
<sequence length="339" mass="35430">MSAPPTVAAPDVSTPGRRITELDVLRGFALCGILVVNILQQLVGPLFPLAIDLLFVERFLSLFALLFGVGFGLFLERAAARTARPRVALARRLGVLLLIGIAHQFLQPGEALVPYAVVGLALLLPLSLLPRRACLVVALVLLVVAPQVQMAYGLTVALLALGFALARLGLPAALGRSPGRIAAVLALAGALALGWALALTAGWTPPQVNVLGGGLGGTQSLLPPLAALATAVAYAAALLLVLRTPVGGVLGRVLAPMGRMALTNYLTATVLYLALGPLLGIDSSDDVAAVAGLTVGILLVQAVWSSWWLRAFRYGPVEWVWRCLTWWQVAPPAPVTRAE</sequence>
<gene>
    <name evidence="3" type="ORF">ACFPK1_04090</name>
</gene>
<feature type="transmembrane region" description="Helical" evidence="1">
    <location>
        <begin position="181"/>
        <end position="201"/>
    </location>
</feature>
<feature type="transmembrane region" description="Helical" evidence="1">
    <location>
        <begin position="24"/>
        <end position="43"/>
    </location>
</feature>
<dbReference type="RefSeq" id="WP_378019629.1">
    <property type="nucleotide sequence ID" value="NZ_JBHSKG010000002.1"/>
</dbReference>
<feature type="transmembrane region" description="Helical" evidence="1">
    <location>
        <begin position="87"/>
        <end position="106"/>
    </location>
</feature>
<keyword evidence="1" id="KW-0812">Transmembrane</keyword>
<keyword evidence="1" id="KW-0472">Membrane</keyword>
<accession>A0ABV9ZB87</accession>
<protein>
    <submittedName>
        <fullName evidence="3">DUF418 domain-containing protein</fullName>
    </submittedName>
</protein>
<feature type="transmembrane region" description="Helical" evidence="1">
    <location>
        <begin position="156"/>
        <end position="174"/>
    </location>
</feature>
<feature type="transmembrane region" description="Helical" evidence="1">
    <location>
        <begin position="221"/>
        <end position="242"/>
    </location>
</feature>
<evidence type="ECO:0000259" key="2">
    <source>
        <dbReference type="Pfam" id="PF04235"/>
    </source>
</evidence>
<dbReference type="InterPro" id="IPR052529">
    <property type="entry name" value="Bact_Transport_Assoc"/>
</dbReference>
<feature type="domain" description="DUF418" evidence="2">
    <location>
        <begin position="173"/>
        <end position="328"/>
    </location>
</feature>